<dbReference type="AlphaFoldDB" id="A0AA88NZM5"/>
<proteinExistence type="predicted"/>
<feature type="compositionally biased region" description="Basic and acidic residues" evidence="1">
    <location>
        <begin position="8"/>
        <end position="19"/>
    </location>
</feature>
<dbReference type="Proteomes" id="UP001187415">
    <property type="component" value="Unassembled WGS sequence"/>
</dbReference>
<evidence type="ECO:0000256" key="1">
    <source>
        <dbReference type="SAM" id="MobiDB-lite"/>
    </source>
</evidence>
<gene>
    <name evidence="2" type="ORF">Q5P01_001906</name>
</gene>
<accession>A0AA88NZM5</accession>
<organism evidence="2 3">
    <name type="scientific">Channa striata</name>
    <name type="common">Snakehead murrel</name>
    <name type="synonym">Ophicephalus striatus</name>
    <dbReference type="NCBI Taxonomy" id="64152"/>
    <lineage>
        <taxon>Eukaryota</taxon>
        <taxon>Metazoa</taxon>
        <taxon>Chordata</taxon>
        <taxon>Craniata</taxon>
        <taxon>Vertebrata</taxon>
        <taxon>Euteleostomi</taxon>
        <taxon>Actinopterygii</taxon>
        <taxon>Neopterygii</taxon>
        <taxon>Teleostei</taxon>
        <taxon>Neoteleostei</taxon>
        <taxon>Acanthomorphata</taxon>
        <taxon>Anabantaria</taxon>
        <taxon>Anabantiformes</taxon>
        <taxon>Channoidei</taxon>
        <taxon>Channidae</taxon>
        <taxon>Channa</taxon>
    </lineage>
</organism>
<evidence type="ECO:0000313" key="2">
    <source>
        <dbReference type="EMBL" id="KAK2862373.1"/>
    </source>
</evidence>
<dbReference type="EMBL" id="JAUPFM010000001">
    <property type="protein sequence ID" value="KAK2862373.1"/>
    <property type="molecule type" value="Genomic_DNA"/>
</dbReference>
<reference evidence="2" key="1">
    <citation type="submission" date="2023-07" db="EMBL/GenBank/DDBJ databases">
        <title>Chromosome-level Genome Assembly of Striped Snakehead (Channa striata).</title>
        <authorList>
            <person name="Liu H."/>
        </authorList>
    </citation>
    <scope>NUCLEOTIDE SEQUENCE</scope>
    <source>
        <strain evidence="2">Gz</strain>
        <tissue evidence="2">Muscle</tissue>
    </source>
</reference>
<comment type="caution">
    <text evidence="2">The sequence shown here is derived from an EMBL/GenBank/DDBJ whole genome shotgun (WGS) entry which is preliminary data.</text>
</comment>
<feature type="region of interest" description="Disordered" evidence="1">
    <location>
        <begin position="1"/>
        <end position="37"/>
    </location>
</feature>
<protein>
    <submittedName>
        <fullName evidence="2">Uncharacterized protein</fullName>
    </submittedName>
</protein>
<sequence length="109" mass="12210">MFSLLSNENRKRKEKENRPSTETVGQSMQGSSDRRPFQTFSFTQKPCEKLPCQGDWFLAEVQALASFCSDFLCPALSQISTLKAFYVDAATSRQGDGLLLKRCLCCGQV</sequence>
<evidence type="ECO:0000313" key="3">
    <source>
        <dbReference type="Proteomes" id="UP001187415"/>
    </source>
</evidence>
<feature type="compositionally biased region" description="Polar residues" evidence="1">
    <location>
        <begin position="20"/>
        <end position="31"/>
    </location>
</feature>
<name>A0AA88NZM5_CHASR</name>
<keyword evidence="3" id="KW-1185">Reference proteome</keyword>